<organism evidence="3 4">
    <name type="scientific">Pseudocercospora fuligena</name>
    <dbReference type="NCBI Taxonomy" id="685502"/>
    <lineage>
        <taxon>Eukaryota</taxon>
        <taxon>Fungi</taxon>
        <taxon>Dikarya</taxon>
        <taxon>Ascomycota</taxon>
        <taxon>Pezizomycotina</taxon>
        <taxon>Dothideomycetes</taxon>
        <taxon>Dothideomycetidae</taxon>
        <taxon>Mycosphaerellales</taxon>
        <taxon>Mycosphaerellaceae</taxon>
        <taxon>Pseudocercospora</taxon>
    </lineage>
</organism>
<proteinExistence type="predicted"/>
<feature type="region of interest" description="Disordered" evidence="2">
    <location>
        <begin position="119"/>
        <end position="151"/>
    </location>
</feature>
<name>A0A8H6VJQ2_9PEZI</name>
<dbReference type="EMBL" id="JABCIY010000193">
    <property type="protein sequence ID" value="KAF7189275.1"/>
    <property type="molecule type" value="Genomic_DNA"/>
</dbReference>
<gene>
    <name evidence="3" type="ORF">HII31_09428</name>
</gene>
<reference evidence="3" key="1">
    <citation type="submission" date="2020-04" db="EMBL/GenBank/DDBJ databases">
        <title>Draft genome resource of the tomato pathogen Pseudocercospora fuligena.</title>
        <authorList>
            <person name="Zaccaron A."/>
        </authorList>
    </citation>
    <scope>NUCLEOTIDE SEQUENCE</scope>
    <source>
        <strain evidence="3">PF001</strain>
    </source>
</reference>
<feature type="coiled-coil region" evidence="1">
    <location>
        <begin position="273"/>
        <end position="338"/>
    </location>
</feature>
<comment type="caution">
    <text evidence="3">The sequence shown here is derived from an EMBL/GenBank/DDBJ whole genome shotgun (WGS) entry which is preliminary data.</text>
</comment>
<dbReference type="AlphaFoldDB" id="A0A8H6VJQ2"/>
<dbReference type="Proteomes" id="UP000660729">
    <property type="component" value="Unassembled WGS sequence"/>
</dbReference>
<keyword evidence="4" id="KW-1185">Reference proteome</keyword>
<protein>
    <submittedName>
        <fullName evidence="3">Uncharacterized protein</fullName>
    </submittedName>
</protein>
<keyword evidence="1" id="KW-0175">Coiled coil</keyword>
<evidence type="ECO:0000313" key="4">
    <source>
        <dbReference type="Proteomes" id="UP000660729"/>
    </source>
</evidence>
<evidence type="ECO:0000313" key="3">
    <source>
        <dbReference type="EMBL" id="KAF7189275.1"/>
    </source>
</evidence>
<evidence type="ECO:0000256" key="1">
    <source>
        <dbReference type="SAM" id="Coils"/>
    </source>
</evidence>
<accession>A0A8H6VJQ2</accession>
<sequence length="443" mass="49435">MASLDDSIHSPHATLISKERQGVKSLLLTLKGIETRLRQNGHTTTFSEDGIYLTHGNAKVNCDGTRKVEQLVRAFKKRMNEEDTNMTTTKKPRVRACTPIPSPSDWQESNISRHAMDGMGGDAKTEVTASKRQRVTPLAEPPAVEERVNDKEDVASTLVLPDTSKLANDGNMPDSVHEEIGEDKHELVYLPLPAVAPRISHDWKMPETIASPPQEKPRVKLPPPAVETLLSEIDLTLCHIDTEPPVTDVAEVHQGRPQDSIDPIYDQTSHVLVEKQQARIQELERELKQADAARLAAEDRTRELVEEAYPAVSGPQERAKIKAQIKDQAEEILKLTSNDQIMEQHPERFAKAIAELQVVYSRRLQKLDRTTNSIWKTLNNSREGRKAAAEDLARIQTTVERHDSEWLPKLADRLSVIETDLKALWAASHDHAPSDSASGSSSP</sequence>
<evidence type="ECO:0000256" key="2">
    <source>
        <dbReference type="SAM" id="MobiDB-lite"/>
    </source>
</evidence>
<dbReference type="OrthoDB" id="10452523at2759"/>